<dbReference type="Gene3D" id="3.50.50.60">
    <property type="entry name" value="FAD/NAD(P)-binding domain"/>
    <property type="match status" value="1"/>
</dbReference>
<dbReference type="PRINTS" id="PR00420">
    <property type="entry name" value="RNGMNOXGNASE"/>
</dbReference>
<keyword evidence="5" id="KW-0503">Monooxygenase</keyword>
<evidence type="ECO:0000313" key="7">
    <source>
        <dbReference type="EMBL" id="KAF2162692.1"/>
    </source>
</evidence>
<feature type="domain" description="FAD-binding" evidence="6">
    <location>
        <begin position="127"/>
        <end position="367"/>
    </location>
</feature>
<dbReference type="AlphaFoldDB" id="A0A6A6C9W8"/>
<dbReference type="PANTHER" id="PTHR47178">
    <property type="entry name" value="MONOOXYGENASE, FAD-BINDING"/>
    <property type="match status" value="1"/>
</dbReference>
<evidence type="ECO:0000256" key="2">
    <source>
        <dbReference type="ARBA" id="ARBA00022630"/>
    </source>
</evidence>
<name>A0A6A6C9W8_ZASCE</name>
<sequence>MTEQQEPHVLIIGAGLTGLFIAHGLQRANIPYTLFEAEEAGTYRSREWTMGVHWGVPLIEKLLPPDLMARVIPEASVDKTLDYVTPPTNGSRIYDGVTGDVLKELVSEGKLIRVSRRKLRGLIAERIEVKFGHRLEEITYDDDKGTATARFTNGTSSTGTTIVGADGPRSQIRSLLFGPAEAAAQPLTGIVHLSSTFSYRDAEKAKFVRTAHPVWSMAIHPEVFAYVCIQDVPNPDKPEDWVYFVFICWMGERDPSLSPEDVMKVAKEKGTKLQEPFRSAIQWIPEDVTFPYVDVSYWVAKSWDSHKGRVTLAGDAAHPMPPYRGQGLNHAVQDAYNFVETMKKIKAGEVAKESSVQEYGEEVAKRGSEETMMSTKNAYMMLAYEDFKESPYMKHGLSKR</sequence>
<evidence type="ECO:0000256" key="5">
    <source>
        <dbReference type="ARBA" id="ARBA00023033"/>
    </source>
</evidence>
<dbReference type="OrthoDB" id="47494at2759"/>
<protein>
    <recommendedName>
        <fullName evidence="6">FAD-binding domain-containing protein</fullName>
    </recommendedName>
</protein>
<evidence type="ECO:0000256" key="4">
    <source>
        <dbReference type="ARBA" id="ARBA00023002"/>
    </source>
</evidence>
<comment type="cofactor">
    <cofactor evidence="1">
        <name>FAD</name>
        <dbReference type="ChEBI" id="CHEBI:57692"/>
    </cofactor>
</comment>
<evidence type="ECO:0000256" key="3">
    <source>
        <dbReference type="ARBA" id="ARBA00022827"/>
    </source>
</evidence>
<evidence type="ECO:0000313" key="8">
    <source>
        <dbReference type="Proteomes" id="UP000799537"/>
    </source>
</evidence>
<dbReference type="SUPFAM" id="SSF51905">
    <property type="entry name" value="FAD/NAD(P)-binding domain"/>
    <property type="match status" value="1"/>
</dbReference>
<proteinExistence type="predicted"/>
<keyword evidence="2" id="KW-0285">Flavoprotein</keyword>
<keyword evidence="8" id="KW-1185">Reference proteome</keyword>
<dbReference type="GO" id="GO:0071949">
    <property type="term" value="F:FAD binding"/>
    <property type="evidence" value="ECO:0007669"/>
    <property type="project" value="InterPro"/>
</dbReference>
<evidence type="ECO:0000259" key="6">
    <source>
        <dbReference type="Pfam" id="PF01494"/>
    </source>
</evidence>
<dbReference type="InterPro" id="IPR002938">
    <property type="entry name" value="FAD-bd"/>
</dbReference>
<dbReference type="Pfam" id="PF01494">
    <property type="entry name" value="FAD_binding_3"/>
    <property type="match status" value="1"/>
</dbReference>
<dbReference type="GeneID" id="54567091"/>
<dbReference type="PANTHER" id="PTHR47178:SF2">
    <property type="entry name" value="FAD-BINDING DOMAIN-CONTAINING PROTEIN"/>
    <property type="match status" value="1"/>
</dbReference>
<dbReference type="Proteomes" id="UP000799537">
    <property type="component" value="Unassembled WGS sequence"/>
</dbReference>
<accession>A0A6A6C9W8</accession>
<dbReference type="EMBL" id="ML993612">
    <property type="protein sequence ID" value="KAF2162692.1"/>
    <property type="molecule type" value="Genomic_DNA"/>
</dbReference>
<gene>
    <name evidence="7" type="ORF">M409DRAFT_58102</name>
</gene>
<keyword evidence="3" id="KW-0274">FAD</keyword>
<keyword evidence="4" id="KW-0560">Oxidoreductase</keyword>
<dbReference type="InterPro" id="IPR036188">
    <property type="entry name" value="FAD/NAD-bd_sf"/>
</dbReference>
<reference evidence="7" key="1">
    <citation type="journal article" date="2020" name="Stud. Mycol.">
        <title>101 Dothideomycetes genomes: a test case for predicting lifestyles and emergence of pathogens.</title>
        <authorList>
            <person name="Haridas S."/>
            <person name="Albert R."/>
            <person name="Binder M."/>
            <person name="Bloem J."/>
            <person name="Labutti K."/>
            <person name="Salamov A."/>
            <person name="Andreopoulos B."/>
            <person name="Baker S."/>
            <person name="Barry K."/>
            <person name="Bills G."/>
            <person name="Bluhm B."/>
            <person name="Cannon C."/>
            <person name="Castanera R."/>
            <person name="Culley D."/>
            <person name="Daum C."/>
            <person name="Ezra D."/>
            <person name="Gonzalez J."/>
            <person name="Henrissat B."/>
            <person name="Kuo A."/>
            <person name="Liang C."/>
            <person name="Lipzen A."/>
            <person name="Lutzoni F."/>
            <person name="Magnuson J."/>
            <person name="Mondo S."/>
            <person name="Nolan M."/>
            <person name="Ohm R."/>
            <person name="Pangilinan J."/>
            <person name="Park H.-J."/>
            <person name="Ramirez L."/>
            <person name="Alfaro M."/>
            <person name="Sun H."/>
            <person name="Tritt A."/>
            <person name="Yoshinaga Y."/>
            <person name="Zwiers L.-H."/>
            <person name="Turgeon B."/>
            <person name="Goodwin S."/>
            <person name="Spatafora J."/>
            <person name="Crous P."/>
            <person name="Grigoriev I."/>
        </authorList>
    </citation>
    <scope>NUCLEOTIDE SEQUENCE</scope>
    <source>
        <strain evidence="7">ATCC 36951</strain>
    </source>
</reference>
<organism evidence="7 8">
    <name type="scientific">Zasmidium cellare ATCC 36951</name>
    <dbReference type="NCBI Taxonomy" id="1080233"/>
    <lineage>
        <taxon>Eukaryota</taxon>
        <taxon>Fungi</taxon>
        <taxon>Dikarya</taxon>
        <taxon>Ascomycota</taxon>
        <taxon>Pezizomycotina</taxon>
        <taxon>Dothideomycetes</taxon>
        <taxon>Dothideomycetidae</taxon>
        <taxon>Mycosphaerellales</taxon>
        <taxon>Mycosphaerellaceae</taxon>
        <taxon>Zasmidium</taxon>
    </lineage>
</organism>
<dbReference type="RefSeq" id="XP_033663581.1">
    <property type="nucleotide sequence ID" value="XM_033813819.1"/>
</dbReference>
<evidence type="ECO:0000256" key="1">
    <source>
        <dbReference type="ARBA" id="ARBA00001974"/>
    </source>
</evidence>
<dbReference type="GO" id="GO:0004497">
    <property type="term" value="F:monooxygenase activity"/>
    <property type="evidence" value="ECO:0007669"/>
    <property type="project" value="UniProtKB-KW"/>
</dbReference>